<evidence type="ECO:0000313" key="4">
    <source>
        <dbReference type="EMBL" id="CAB4140116.1"/>
    </source>
</evidence>
<evidence type="ECO:0000256" key="1">
    <source>
        <dbReference type="ARBA" id="ARBA00022950"/>
    </source>
</evidence>
<keyword evidence="2" id="KW-1171">Viral genome ejection through host cell envelope</keyword>
<dbReference type="InterPro" id="IPR006427">
    <property type="entry name" value="Portal_HK97"/>
</dbReference>
<keyword evidence="3" id="KW-0231">Viral genome packaging</keyword>
<reference evidence="4" key="1">
    <citation type="submission" date="2020-04" db="EMBL/GenBank/DDBJ databases">
        <authorList>
            <person name="Chiriac C."/>
            <person name="Salcher M."/>
            <person name="Ghai R."/>
            <person name="Kavagutti S V."/>
        </authorList>
    </citation>
    <scope>NUCLEOTIDE SEQUENCE</scope>
</reference>
<proteinExistence type="predicted"/>
<dbReference type="NCBIfam" id="TIGR01537">
    <property type="entry name" value="portal_HK97"/>
    <property type="match status" value="1"/>
</dbReference>
<dbReference type="InterPro" id="IPR006944">
    <property type="entry name" value="Phage/GTA_portal"/>
</dbReference>
<sequence length="462" mass="52421">MVIDLFGKKREERMLKALQASQEQTVAAFLRNFQRWFTPSQPEIKDGVEGFATNADVYSIVSYLTLKFSTVPGGLYELKDRKAYDKYRFLIKSGNYKEAAKIQRKEMDEQEVNNPVSRLIKRPNLQQSQDSFFQQVMGFRLTGGAAPIWFNKGESQQGEPIAMHNLVPSLIELMPSQTNPFYIDRFKFDESGLDLEGSYNDLIYWRYWSPEFSITTFAHLYGFSPLAAAAYTLGSNQAAQKAAMSMFNNKGASGVMFPDMGPDNMMPEPQKNKLRKEVNDMINNNDNRGGVVPVGAKVGYIDIGSTAKEMELLQAMAVTKQQLCSIYQFPYHLFDPNTTFNNVAQASKNLITNKIIPEWTSFRDEINTRLIPQFKGAGGYVYEPDFTLLYEMMEDSKMLVDTYGPMYDRGLLSGDEMRELVNFEATGKPEHQEYYINGSYQPLSDISAGVGPLPQNDLLNDE</sequence>
<keyword evidence="2" id="KW-1160">Virus entry into host cell</keyword>
<dbReference type="EMBL" id="LR796374">
    <property type="protein sequence ID" value="CAB4140116.1"/>
    <property type="molecule type" value="Genomic_DNA"/>
</dbReference>
<keyword evidence="1" id="KW-0118">Viral capsid assembly</keyword>
<name>A0A6J5M4T3_9CAUD</name>
<evidence type="ECO:0000256" key="3">
    <source>
        <dbReference type="ARBA" id="ARBA00023219"/>
    </source>
</evidence>
<keyword evidence="2" id="KW-1162">Viral penetration into host cytoplasm</keyword>
<organism evidence="4">
    <name type="scientific">uncultured Caudovirales phage</name>
    <dbReference type="NCBI Taxonomy" id="2100421"/>
    <lineage>
        <taxon>Viruses</taxon>
        <taxon>Duplodnaviria</taxon>
        <taxon>Heunggongvirae</taxon>
        <taxon>Uroviricota</taxon>
        <taxon>Caudoviricetes</taxon>
        <taxon>Peduoviridae</taxon>
        <taxon>Maltschvirus</taxon>
        <taxon>Maltschvirus maltsch</taxon>
    </lineage>
</organism>
<dbReference type="Pfam" id="PF04860">
    <property type="entry name" value="Phage_portal"/>
    <property type="match status" value="1"/>
</dbReference>
<accession>A0A6J5M4T3</accession>
<keyword evidence="1" id="KW-1188">Viral release from host cell</keyword>
<evidence type="ECO:0000256" key="2">
    <source>
        <dbReference type="ARBA" id="ARBA00023009"/>
    </source>
</evidence>
<gene>
    <name evidence="4" type="ORF">UFOVP402_3</name>
</gene>
<protein>
    <submittedName>
        <fullName evidence="4">COG4695 Phage-related protein</fullName>
    </submittedName>
</protein>